<keyword evidence="2" id="KW-1133">Transmembrane helix</keyword>
<keyword evidence="2" id="KW-0812">Transmembrane</keyword>
<evidence type="ECO:0000313" key="4">
    <source>
        <dbReference type="Proteomes" id="UP000272942"/>
    </source>
</evidence>
<evidence type="ECO:0000313" key="3">
    <source>
        <dbReference type="EMBL" id="VDP87393.1"/>
    </source>
</evidence>
<dbReference type="Proteomes" id="UP000272942">
    <property type="component" value="Unassembled WGS sequence"/>
</dbReference>
<feature type="region of interest" description="Disordered" evidence="1">
    <location>
        <begin position="70"/>
        <end position="90"/>
    </location>
</feature>
<dbReference type="AlphaFoldDB" id="A0A183AUL5"/>
<evidence type="ECO:0000313" key="5">
    <source>
        <dbReference type="WBParaSite" id="ECPE_0001068201-mRNA-1"/>
    </source>
</evidence>
<proteinExistence type="predicted"/>
<gene>
    <name evidence="3" type="ORF">ECPE_LOCUS10648</name>
</gene>
<dbReference type="WBParaSite" id="ECPE_0001068201-mRNA-1">
    <property type="protein sequence ID" value="ECPE_0001068201-mRNA-1"/>
    <property type="gene ID" value="ECPE_0001068201"/>
</dbReference>
<keyword evidence="2" id="KW-0472">Membrane</keyword>
<name>A0A183AUL5_9TREM</name>
<evidence type="ECO:0000256" key="1">
    <source>
        <dbReference type="SAM" id="MobiDB-lite"/>
    </source>
</evidence>
<evidence type="ECO:0000256" key="2">
    <source>
        <dbReference type="SAM" id="Phobius"/>
    </source>
</evidence>
<dbReference type="EMBL" id="UZAN01049437">
    <property type="protein sequence ID" value="VDP87393.1"/>
    <property type="molecule type" value="Genomic_DNA"/>
</dbReference>
<feature type="compositionally biased region" description="Polar residues" evidence="1">
    <location>
        <begin position="156"/>
        <end position="209"/>
    </location>
</feature>
<protein>
    <submittedName>
        <fullName evidence="3 5">Uncharacterized protein</fullName>
    </submittedName>
</protein>
<organism evidence="5">
    <name type="scientific">Echinostoma caproni</name>
    <dbReference type="NCBI Taxonomy" id="27848"/>
    <lineage>
        <taxon>Eukaryota</taxon>
        <taxon>Metazoa</taxon>
        <taxon>Spiralia</taxon>
        <taxon>Lophotrochozoa</taxon>
        <taxon>Platyhelminthes</taxon>
        <taxon>Trematoda</taxon>
        <taxon>Digenea</taxon>
        <taxon>Plagiorchiida</taxon>
        <taxon>Echinostomata</taxon>
        <taxon>Echinostomatoidea</taxon>
        <taxon>Echinostomatidae</taxon>
        <taxon>Echinostoma</taxon>
    </lineage>
</organism>
<dbReference type="OrthoDB" id="6022368at2759"/>
<keyword evidence="4" id="KW-1185">Reference proteome</keyword>
<sequence>MALSWAITKLIKGEPEEEWQNPSLKDPEGKTVLYSILGMLAINLCFTLITVYTLLRKVHCRTGSSLNGVGKRNVRTPMPTRDSVSQNKSYSRASTEKTMELAELQQTVQSSGPTGVHDECKTGFPARSGVASTSVMRYFTAYGKHDSFEQDEQHSSRLPNVVDTTADPQTDSFVSSNGYRKSPKALSSMQTRRTGESSFRNTGSLFEPW</sequence>
<accession>A0A183AUL5</accession>
<feature type="region of interest" description="Disordered" evidence="1">
    <location>
        <begin position="148"/>
        <end position="209"/>
    </location>
</feature>
<reference evidence="5" key="1">
    <citation type="submission" date="2016-06" db="UniProtKB">
        <authorList>
            <consortium name="WormBaseParasite"/>
        </authorList>
    </citation>
    <scope>IDENTIFICATION</scope>
</reference>
<reference evidence="3 4" key="2">
    <citation type="submission" date="2018-11" db="EMBL/GenBank/DDBJ databases">
        <authorList>
            <consortium name="Pathogen Informatics"/>
        </authorList>
    </citation>
    <scope>NUCLEOTIDE SEQUENCE [LARGE SCALE GENOMIC DNA]</scope>
    <source>
        <strain evidence="3 4">Egypt</strain>
    </source>
</reference>
<feature type="transmembrane region" description="Helical" evidence="2">
    <location>
        <begin position="32"/>
        <end position="55"/>
    </location>
</feature>